<dbReference type="InterPro" id="IPR023603">
    <property type="entry name" value="Low_specificity_L-TA-like"/>
</dbReference>
<feature type="repeat" description="CHCR" evidence="9">
    <location>
        <begin position="1016"/>
        <end position="1172"/>
    </location>
</feature>
<feature type="domain" description="Pep3/Vps18 beta-propeller" evidence="11">
    <location>
        <begin position="447"/>
        <end position="789"/>
    </location>
</feature>
<sequence>MPIPVDSLTHSSDDYIHIPLSSIKKAAIRSSSDVVTVPTPQVLEAMVNATFHDEIYEGDATVAALEAKMAAMAGKEAAMWVVSGTQANQISLRTHLTQPPHSVLCDHRAHVYCWESGAISVLSQAQCTPVIPRNKHHLTAQDITSSMIPDGNIHFAPTRVISLENTLSGTVLPLAEAQRIRQLALTHPNKPKMHLDGARLFDAVVAEGVSLPEYCSNFDSVSLCIQKGTGAPVGSMIVGDRAFINRAKWYRKMFGGGARQPGMLAAAGIAALDQALPLIPLTQHKAKLVSDYFTIELGLKLAVPTETNMVVLDLEEAGIPPRVFRHRLLQFGVRVFDQGRLVFHNQISDQGVSALCQGVKSLVVDARIPNKLAQLDQEIESSHFLLSPYNITCLSTTTMLDDFVQHPNDAAPLKSQTVTDDNGWQIDPAVQLLEIEQPTAPDSDDGMFELTQVQFTPPSPIVHLCVISNHLFILLESAQILRINLVQADVIDTIDVHMQSLAESARIYTDASLKHTLVQAHHAAFYIHGDSKRSKQLPKLSKLDVSCLHFVSTRTALTSAVILAGTRDGGIYQAVVNPNPSDLFRKNTEERQLKHLFSFNEPVVDVNAVVADDRKSALVIVITQSRLYTFIGAFSKIDNDGGSGFETVFAQPPFSIKITESRDTPHASLASFFYDKQPHKQSAVPRPSSVAWLCDRSLYSATLDTHTRNPEMVCTRATLAEVDIDVKDVLLTAHHCLCLYDGGIKALRVLDGAVVWDQQLPSSVTGMHRDNTHGTLWLYSNDAIYELTITDEDRDIWKVHLTKRDFESALRCSKGAHERDVILGKQADLYFAQKKYIQSAQIYAQAPSKAFESVVLKFVEADERDALRYYLSARLERSKKTELTQRMMLATWLLEIYLDKLNHLEDLMSQNTNEDAENARMELDMMLDDVKVFLKTYKQNLDKNVVYKSLKLHARKSLLVEFAGYIQDYNVMAEHYALASRWRDVLHVLAGQSDLELYYRYAPRLVREAAQNTVEIWKREPRLELKRLIPALIQCENLSRESRVHTTNYLDWKLEYDGNQEPIAHNVYITLLSKDEDREAELVEYLKRTPTPKFDMDFALRLFHKRGLKKATIQVYALMELYDCSVDLAIECGDLDLARVYADKPVNDPILRKKLWLRIAKVIVQDRKDIKSAMQFLEGSDVLQLEDILPFFPSFEVVDEFKEEICGALDRYSSRIHDLQSDMDKSAATSQRIEQDTHKLKERYVVVGADEKCAISGKPIAGSEFYVFPTQRVYRVDALIERLATYAEPSTLRRIVELQAEIEGVKKMQTPKPTPSWYFNGEKLRELVTPATINQIFNTSNKTAQRKDVVKLRKELDEILSKSDPLVEESVVNIDKPFDSKTESDDVTLRLNAIHRISTIALALGPERTRDELIPFLQDSLDDEDEVLLALAEELGSFTDYVGGKEHAHVTLSPLESLAGMEETLVRDKACESINNIAQQLSTEQIDTHYLPLLQRLSNGDWFTPRASACALFAAVYQSATEGTRQELRTLFKKLSNDDTPMVRRSAAKNMAGVINVLSSEEILSEFIPLYKKLAIDDQDSVRLLTVEALIAIMHKLDKAQVNSELLPCVRSACNDASWRVRFMVGQKFVEMAECVGQDVIRDELVQAFVNLLKDNEAEVRTASASQIPGFAKFVDQEIVLAKVLPVVREIAGDQSQHVRAAVGNELSGLAPLLGKEETVENLLPIFLQLLKDEFPDVRLNIISRLDKVNEVIGIDYLSKALLPAIFELAEDKQWRVRQAIIEYIPLLAKQLGVEFFNEQLGNLCMSWLGDTVFSIRDAATINLKNLTEVFGSEWASQTVVPKVVAMGNHSNYLYRMTTVFAITTMSPALEPKVIQEQILSIILSLTSDPIPNVRFNVAKCLQVLSANLQQTPEGQEVIQREILPAVDKLKEDQDADVRFFSNKAIESITGVKN</sequence>
<dbReference type="Pfam" id="PF02985">
    <property type="entry name" value="HEAT"/>
    <property type="match status" value="1"/>
</dbReference>
<keyword evidence="15" id="KW-1185">Reference proteome</keyword>
<dbReference type="InterPro" id="IPR016024">
    <property type="entry name" value="ARM-type_fold"/>
</dbReference>
<comment type="similarity">
    <text evidence="7">Belongs to the phosphatase 2A regulatory subunit A family.</text>
</comment>
<dbReference type="GO" id="GO:0016829">
    <property type="term" value="F:lyase activity"/>
    <property type="evidence" value="ECO:0007669"/>
    <property type="project" value="UniProtKB-KW"/>
</dbReference>
<dbReference type="GO" id="GO:0000159">
    <property type="term" value="C:protein phosphatase type 2A complex"/>
    <property type="evidence" value="ECO:0007669"/>
    <property type="project" value="TreeGrafter"/>
</dbReference>
<evidence type="ECO:0000256" key="3">
    <source>
        <dbReference type="ARBA" id="ARBA00010454"/>
    </source>
</evidence>
<dbReference type="InterPro" id="IPR021133">
    <property type="entry name" value="HEAT_type_2"/>
</dbReference>
<evidence type="ECO:0000259" key="11">
    <source>
        <dbReference type="Pfam" id="PF05131"/>
    </source>
</evidence>
<dbReference type="NCBIfam" id="NF041359">
    <property type="entry name" value="GntG_guanitoxin"/>
    <property type="match status" value="1"/>
</dbReference>
<evidence type="ECO:0000256" key="8">
    <source>
        <dbReference type="PROSITE-ProRule" id="PRU00103"/>
    </source>
</evidence>
<dbReference type="InterPro" id="IPR015422">
    <property type="entry name" value="PyrdxlP-dep_Trfase_small"/>
</dbReference>
<feature type="repeat" description="HEAT" evidence="8">
    <location>
        <begin position="1684"/>
        <end position="1722"/>
    </location>
</feature>
<accession>A0A4V4LT31</accession>
<evidence type="ECO:0000256" key="2">
    <source>
        <dbReference type="ARBA" id="ARBA00006966"/>
    </source>
</evidence>
<evidence type="ECO:0000259" key="13">
    <source>
        <dbReference type="Pfam" id="PF26148"/>
    </source>
</evidence>
<feature type="repeat" description="HEAT" evidence="8">
    <location>
        <begin position="1923"/>
        <end position="1954"/>
    </location>
</feature>
<dbReference type="PROSITE" id="PS50077">
    <property type="entry name" value="HEAT_REPEAT"/>
    <property type="match status" value="9"/>
</dbReference>
<comment type="similarity">
    <text evidence="3">Belongs to the VPS18 family.</text>
</comment>
<keyword evidence="6" id="KW-0456">Lyase</keyword>
<dbReference type="Pfam" id="PF22646">
    <property type="entry name" value="PPP2R1A-like_HEAT"/>
    <property type="match status" value="1"/>
</dbReference>
<dbReference type="InterPro" id="IPR011989">
    <property type="entry name" value="ARM-like"/>
</dbReference>
<gene>
    <name evidence="14" type="ORF">E3P99_02448</name>
</gene>
<dbReference type="GO" id="GO:0019888">
    <property type="term" value="F:protein phosphatase regulator activity"/>
    <property type="evidence" value="ECO:0007669"/>
    <property type="project" value="TreeGrafter"/>
</dbReference>
<dbReference type="InterPro" id="IPR054573">
    <property type="entry name" value="PP2A/SF3B1-like_HEAT"/>
</dbReference>
<evidence type="ECO:0000256" key="5">
    <source>
        <dbReference type="ARBA" id="ARBA00022898"/>
    </source>
</evidence>
<dbReference type="InterPro" id="IPR058919">
    <property type="entry name" value="Pep3/Vps18_RING_C"/>
</dbReference>
<dbReference type="InterPro" id="IPR001597">
    <property type="entry name" value="ArAA_b-elim_lyase/Thr_aldolase"/>
</dbReference>
<dbReference type="GO" id="GO:0044283">
    <property type="term" value="P:small molecule biosynthetic process"/>
    <property type="evidence" value="ECO:0007669"/>
    <property type="project" value="UniProtKB-ARBA"/>
</dbReference>
<evidence type="ECO:0000256" key="4">
    <source>
        <dbReference type="ARBA" id="ARBA00022737"/>
    </source>
</evidence>
<dbReference type="PANTHER" id="PTHR10648:SF4">
    <property type="entry name" value="PROTEIN PHOSPHATASE 2 (FORMERLY 2A), REGULATORY SUBUNIT A, BETA ISOFORM-RELATED"/>
    <property type="match status" value="1"/>
</dbReference>
<feature type="domain" description="Pep3/Vps18 RING C-terminal" evidence="13">
    <location>
        <begin position="1249"/>
        <end position="1303"/>
    </location>
</feature>
<keyword evidence="5" id="KW-0663">Pyridoxal phosphate</keyword>
<dbReference type="PROSITE" id="PS50236">
    <property type="entry name" value="CHCR"/>
    <property type="match status" value="1"/>
</dbReference>
<proteinExistence type="inferred from homology"/>
<keyword evidence="4" id="KW-0677">Repeat</keyword>
<dbReference type="Proteomes" id="UP000310189">
    <property type="component" value="Unassembled WGS sequence"/>
</dbReference>
<organism evidence="14 15">
    <name type="scientific">Wallemia hederae</name>
    <dbReference type="NCBI Taxonomy" id="1540922"/>
    <lineage>
        <taxon>Eukaryota</taxon>
        <taxon>Fungi</taxon>
        <taxon>Dikarya</taxon>
        <taxon>Basidiomycota</taxon>
        <taxon>Wallemiomycotina</taxon>
        <taxon>Wallemiomycetes</taxon>
        <taxon>Wallemiales</taxon>
        <taxon>Wallemiaceae</taxon>
        <taxon>Wallemia</taxon>
    </lineage>
</organism>
<dbReference type="Pfam" id="PF26148">
    <property type="entry name" value="VPS18_RING_C"/>
    <property type="match status" value="1"/>
</dbReference>
<dbReference type="InterPro" id="IPR015424">
    <property type="entry name" value="PyrdxlP-dep_Trfase"/>
</dbReference>
<dbReference type="EMBL" id="SPNW01000035">
    <property type="protein sequence ID" value="TIA88693.1"/>
    <property type="molecule type" value="Genomic_DNA"/>
</dbReference>
<evidence type="ECO:0000259" key="12">
    <source>
        <dbReference type="Pfam" id="PF22646"/>
    </source>
</evidence>
<dbReference type="FunFam" id="1.25.10.10:FF:000062">
    <property type="entry name" value="Serine/threonine-protein phosphatase 2A regulatory subunit A alpha isoform"/>
    <property type="match status" value="1"/>
</dbReference>
<dbReference type="InterPro" id="IPR000357">
    <property type="entry name" value="HEAT"/>
</dbReference>
<dbReference type="OrthoDB" id="340346at2759"/>
<feature type="repeat" description="HEAT" evidence="8">
    <location>
        <begin position="1606"/>
        <end position="1644"/>
    </location>
</feature>
<dbReference type="SUPFAM" id="SSF53383">
    <property type="entry name" value="PLP-dependent transferases"/>
    <property type="match status" value="1"/>
</dbReference>
<dbReference type="FunFam" id="3.40.640.10:FF:000030">
    <property type="entry name" value="Low-specificity L-threonine aldolase"/>
    <property type="match status" value="1"/>
</dbReference>
<feature type="domain" description="Aromatic amino acid beta-eliminating lyase/threonine aldolase" evidence="10">
    <location>
        <begin position="32"/>
        <end position="315"/>
    </location>
</feature>
<dbReference type="GO" id="GO:0005634">
    <property type="term" value="C:nucleus"/>
    <property type="evidence" value="ECO:0007669"/>
    <property type="project" value="UniProtKB-ARBA"/>
</dbReference>
<dbReference type="GO" id="GO:0006886">
    <property type="term" value="P:intracellular protein transport"/>
    <property type="evidence" value="ECO:0007669"/>
    <property type="project" value="UniProtKB-UniRule"/>
</dbReference>
<dbReference type="SUPFAM" id="SSF48371">
    <property type="entry name" value="ARM repeat"/>
    <property type="match status" value="1"/>
</dbReference>
<name>A0A4V4LT31_9BASI</name>
<dbReference type="InterPro" id="IPR007810">
    <property type="entry name" value="Pep3/Vps18_beta-prop"/>
</dbReference>
<feature type="repeat" description="HEAT" evidence="8">
    <location>
        <begin position="1762"/>
        <end position="1800"/>
    </location>
</feature>
<feature type="repeat" description="HEAT" evidence="8">
    <location>
        <begin position="1723"/>
        <end position="1760"/>
    </location>
</feature>
<dbReference type="InterPro" id="IPR000547">
    <property type="entry name" value="Clathrin_H-chain/VPS_repeat"/>
</dbReference>
<evidence type="ECO:0000256" key="1">
    <source>
        <dbReference type="ARBA" id="ARBA00001933"/>
    </source>
</evidence>
<comment type="similarity">
    <text evidence="2">Belongs to the threonine aldolase family.</text>
</comment>
<feature type="repeat" description="HEAT" evidence="8">
    <location>
        <begin position="1645"/>
        <end position="1683"/>
    </location>
</feature>
<evidence type="ECO:0000256" key="9">
    <source>
        <dbReference type="PROSITE-ProRule" id="PRU01006"/>
    </source>
</evidence>
<evidence type="ECO:0000256" key="7">
    <source>
        <dbReference type="ARBA" id="ARBA00038332"/>
    </source>
</evidence>
<dbReference type="GO" id="GO:0016192">
    <property type="term" value="P:vesicle-mediated transport"/>
    <property type="evidence" value="ECO:0007669"/>
    <property type="project" value="InterPro"/>
</dbReference>
<dbReference type="InterPro" id="IPR051023">
    <property type="entry name" value="PP2A_Regulatory_Subunit_A"/>
</dbReference>
<feature type="repeat" description="HEAT" evidence="8">
    <location>
        <begin position="1528"/>
        <end position="1566"/>
    </location>
</feature>
<evidence type="ECO:0000313" key="14">
    <source>
        <dbReference type="EMBL" id="TIA88693.1"/>
    </source>
</evidence>
<evidence type="ECO:0000313" key="15">
    <source>
        <dbReference type="Proteomes" id="UP000310189"/>
    </source>
</evidence>
<reference evidence="14 15" key="1">
    <citation type="submission" date="2019-03" db="EMBL/GenBank/DDBJ databases">
        <title>Sequencing 23 genomes of Wallemia ichthyophaga.</title>
        <authorList>
            <person name="Gostincar C."/>
        </authorList>
    </citation>
    <scope>NUCLEOTIDE SEQUENCE [LARGE SCALE GENOMIC DNA]</scope>
    <source>
        <strain evidence="14 15">EXF-5753</strain>
    </source>
</reference>
<dbReference type="Gene3D" id="3.90.1150.10">
    <property type="entry name" value="Aspartate Aminotransferase, domain 1"/>
    <property type="match status" value="1"/>
</dbReference>
<comment type="caution">
    <text evidence="14">The sequence shown here is derived from an EMBL/GenBank/DDBJ whole genome shotgun (WGS) entry which is preliminary data.</text>
</comment>
<feature type="repeat" description="HEAT" evidence="8">
    <location>
        <begin position="1567"/>
        <end position="1605"/>
    </location>
</feature>
<protein>
    <submittedName>
        <fullName evidence="14">Uncharacterized protein</fullName>
    </submittedName>
</protein>
<dbReference type="Pfam" id="PF05131">
    <property type="entry name" value="Pep3_Vps18"/>
    <property type="match status" value="1"/>
</dbReference>
<dbReference type="GO" id="GO:0006520">
    <property type="term" value="P:amino acid metabolic process"/>
    <property type="evidence" value="ECO:0007669"/>
    <property type="project" value="InterPro"/>
</dbReference>
<comment type="cofactor">
    <cofactor evidence="1">
        <name>pyridoxal 5'-phosphate</name>
        <dbReference type="ChEBI" id="CHEBI:597326"/>
    </cofactor>
</comment>
<evidence type="ECO:0000256" key="6">
    <source>
        <dbReference type="ARBA" id="ARBA00023239"/>
    </source>
</evidence>
<dbReference type="Gene3D" id="1.25.10.10">
    <property type="entry name" value="Leucine-rich Repeat Variant"/>
    <property type="match status" value="1"/>
</dbReference>
<dbReference type="GO" id="GO:0005829">
    <property type="term" value="C:cytosol"/>
    <property type="evidence" value="ECO:0007669"/>
    <property type="project" value="TreeGrafter"/>
</dbReference>
<dbReference type="Pfam" id="PF01212">
    <property type="entry name" value="Beta_elim_lyase"/>
    <property type="match status" value="1"/>
</dbReference>
<dbReference type="Gene3D" id="3.40.640.10">
    <property type="entry name" value="Type I PLP-dependent aspartate aminotransferase-like (Major domain)"/>
    <property type="match status" value="1"/>
</dbReference>
<evidence type="ECO:0000259" key="10">
    <source>
        <dbReference type="Pfam" id="PF01212"/>
    </source>
</evidence>
<feature type="domain" description="Phosphatase PP2A regulatory subunit A/Splicing factor 3B subunit 1-like HEAT repeat" evidence="12">
    <location>
        <begin position="1639"/>
        <end position="1715"/>
    </location>
</feature>
<dbReference type="InterPro" id="IPR015421">
    <property type="entry name" value="PyrdxlP-dep_Trfase_major"/>
</dbReference>
<feature type="repeat" description="HEAT" evidence="8">
    <location>
        <begin position="1879"/>
        <end position="1917"/>
    </location>
</feature>
<dbReference type="PANTHER" id="PTHR10648">
    <property type="entry name" value="SERINE/THREONINE-PROTEIN PHOSPHATASE PP2A 65 KDA REGULATORY SUBUNIT"/>
    <property type="match status" value="1"/>
</dbReference>